<reference evidence="2 3" key="1">
    <citation type="submission" date="2019-12" db="EMBL/GenBank/DDBJ databases">
        <authorList>
            <person name="Li J."/>
        </authorList>
    </citation>
    <scope>NUCLEOTIDE SEQUENCE [LARGE SCALE GENOMIC DNA]</scope>
    <source>
        <strain evidence="2 3">HL2-2</strain>
    </source>
</reference>
<comment type="caution">
    <text evidence="2">The sequence shown here is derived from an EMBL/GenBank/DDBJ whole genome shotgun (WGS) entry which is preliminary data.</text>
</comment>
<proteinExistence type="predicted"/>
<dbReference type="Pfam" id="PF13643">
    <property type="entry name" value="DUF4145"/>
    <property type="match status" value="1"/>
</dbReference>
<evidence type="ECO:0000313" key="2">
    <source>
        <dbReference type="EMBL" id="MUU78462.1"/>
    </source>
</evidence>
<dbReference type="InterPro" id="IPR025285">
    <property type="entry name" value="DUF4145"/>
</dbReference>
<accession>A0A6L6UBY5</accession>
<protein>
    <submittedName>
        <fullName evidence="2">DUF4145 domain-containing protein</fullName>
    </submittedName>
</protein>
<dbReference type="AlphaFoldDB" id="A0A6L6UBY5"/>
<dbReference type="RefSeq" id="WP_157363364.1">
    <property type="nucleotide sequence ID" value="NZ_WOWS01000003.1"/>
</dbReference>
<name>A0A6L6UBY5_9FLAO</name>
<evidence type="ECO:0000313" key="3">
    <source>
        <dbReference type="Proteomes" id="UP000478208"/>
    </source>
</evidence>
<dbReference type="EMBL" id="WOWS01000003">
    <property type="protein sequence ID" value="MUU78462.1"/>
    <property type="molecule type" value="Genomic_DNA"/>
</dbReference>
<organism evidence="2 3">
    <name type="scientific">Winogradskyella endarachnes</name>
    <dbReference type="NCBI Taxonomy" id="2681965"/>
    <lineage>
        <taxon>Bacteria</taxon>
        <taxon>Pseudomonadati</taxon>
        <taxon>Bacteroidota</taxon>
        <taxon>Flavobacteriia</taxon>
        <taxon>Flavobacteriales</taxon>
        <taxon>Flavobacteriaceae</taxon>
        <taxon>Winogradskyella</taxon>
    </lineage>
</organism>
<gene>
    <name evidence="2" type="ORF">GN138_08405</name>
</gene>
<dbReference type="Proteomes" id="UP000478208">
    <property type="component" value="Unassembled WGS sequence"/>
</dbReference>
<evidence type="ECO:0000259" key="1">
    <source>
        <dbReference type="Pfam" id="PF13643"/>
    </source>
</evidence>
<keyword evidence="3" id="KW-1185">Reference proteome</keyword>
<sequence>MKVEFENDKTKDKIEKVLCTSCENTTKHKVLTSINEKGTEPWGNYASFDWNTDYEIIQCLGCDTVSFRYYSINSENTDHEYRPIPTIRIYPKRGKDTLTTKHYFNVPYNLQRIYSETIDSYNNGNLTLCGAGVRALVEGLCQENGITGGNVEIIKKDGSKDKKLRTNLQGKINGLHESGKLTAQYADILHEHRFLGNEAVHELSLPSKEDLNLAIEIVENVFDTLYEIPSKGMKLKSKRLKK</sequence>
<feature type="domain" description="DUF4145" evidence="1">
    <location>
        <begin position="125"/>
        <end position="219"/>
    </location>
</feature>